<evidence type="ECO:0000256" key="3">
    <source>
        <dbReference type="ARBA" id="ARBA00011903"/>
    </source>
</evidence>
<proteinExistence type="inferred from homology"/>
<evidence type="ECO:0000256" key="1">
    <source>
        <dbReference type="ARBA" id="ARBA00007316"/>
    </source>
</evidence>
<name>A0AA49JC90_9BACT</name>
<dbReference type="GO" id="GO:0005524">
    <property type="term" value="F:ATP binding"/>
    <property type="evidence" value="ECO:0007669"/>
    <property type="project" value="UniProtKB-KW"/>
</dbReference>
<dbReference type="Pfam" id="PF13614">
    <property type="entry name" value="AAA_31"/>
    <property type="match status" value="1"/>
</dbReference>
<gene>
    <name evidence="13" type="ORF">K4G66_19070</name>
</gene>
<dbReference type="FunFam" id="3.40.50.300:FF:000527">
    <property type="entry name" value="Tyrosine-protein kinase etk"/>
    <property type="match status" value="1"/>
</dbReference>
<keyword evidence="4 13" id="KW-0808">Transferase</keyword>
<keyword evidence="7" id="KW-0067">ATP-binding</keyword>
<evidence type="ECO:0000256" key="8">
    <source>
        <dbReference type="ARBA" id="ARBA00023137"/>
    </source>
</evidence>
<evidence type="ECO:0000256" key="6">
    <source>
        <dbReference type="ARBA" id="ARBA00022777"/>
    </source>
</evidence>
<dbReference type="AlphaFoldDB" id="A0AA49JC90"/>
<reference evidence="13" key="2">
    <citation type="journal article" date="2024" name="Antonie Van Leeuwenhoek">
        <title>Roseihalotalea indica gen. nov., sp. nov., a halophilic Bacteroidetes from mesopelagic Southwest Indian Ocean with higher carbohydrate metabolic potential.</title>
        <authorList>
            <person name="Chen B."/>
            <person name="Zhang M."/>
            <person name="Lin D."/>
            <person name="Ye J."/>
            <person name="Tang K."/>
        </authorList>
    </citation>
    <scope>NUCLEOTIDE SEQUENCE</scope>
    <source>
        <strain evidence="13">TK19036</strain>
    </source>
</reference>
<dbReference type="EMBL" id="CP120682">
    <property type="protein sequence ID" value="WKN34481.1"/>
    <property type="molecule type" value="Genomic_DNA"/>
</dbReference>
<dbReference type="InterPro" id="IPR005702">
    <property type="entry name" value="Wzc-like_C"/>
</dbReference>
<dbReference type="InterPro" id="IPR027417">
    <property type="entry name" value="P-loop_NTPase"/>
</dbReference>
<evidence type="ECO:0000256" key="9">
    <source>
        <dbReference type="ARBA" id="ARBA00051245"/>
    </source>
</evidence>
<evidence type="ECO:0000256" key="4">
    <source>
        <dbReference type="ARBA" id="ARBA00022679"/>
    </source>
</evidence>
<feature type="domain" description="Tyrosine-protein kinase G-rich" evidence="12">
    <location>
        <begin position="272"/>
        <end position="351"/>
    </location>
</feature>
<dbReference type="GO" id="GO:0004715">
    <property type="term" value="F:non-membrane spanning protein tyrosine kinase activity"/>
    <property type="evidence" value="ECO:0007669"/>
    <property type="project" value="UniProtKB-EC"/>
</dbReference>
<sequence length="617" mass="69690">MQLEKELSFDEPFLINGTLLTINLKQDVESLGEKFFFRINNFEQLARTYKSKLSIYPYSKESSVIDISLETSVPQKEIDFLNELTYQYTIVSLEDKNQSTSQSLSFINEQLEKTFDTLQVIENALEDFKSRNGFSQASGMLERSFDKISTLESEKAALLINKQYYQAIQQYLEENRAIDELVAPSSLGVQDVLLNNLINQLATLQIEKNTYLIEGPAKNPYIKEVEGKINNIKATLRESLQNMIENNHISLSQINHRIATVENEISALPEAERKYINIKRLYDLNENIYNLLLQKKVEAGITQASATVDNKVIEPAYLVNTQPIQPRKSRNYIISIFIGMLLPAACIFLKEKFSTTVKNKTDIEKYTDLSVIGSISQNEKNLPLVVHQSPKSPTAESFRVLRSNLKYAARNQEVNKTFLITSMISGEGKTFCSINLAIALALSGKKTLLLDSDMRKDQPVSDLGLDKNCKGLSNYLVGDTSLDEIIQKSPVNNLEVIASGPIPPNPAELLMEDSMEVMMDVLKSSYEFIVIDTSPIGLVTDAQIMMSYSHANLFIIRQKFTQKESLKLLADMKEQNAISNASVVFNDVNTTLGYYGYGYYIYPQKKPSLLKSIKAIF</sequence>
<dbReference type="InterPro" id="IPR050445">
    <property type="entry name" value="Bact_polysacc_biosynth/exp"/>
</dbReference>
<comment type="similarity">
    <text evidence="1">Belongs to the CpsD/CapB family.</text>
</comment>
<evidence type="ECO:0000256" key="5">
    <source>
        <dbReference type="ARBA" id="ARBA00022741"/>
    </source>
</evidence>
<evidence type="ECO:0000313" key="13">
    <source>
        <dbReference type="EMBL" id="WKN34481.1"/>
    </source>
</evidence>
<comment type="catalytic activity">
    <reaction evidence="9">
        <text>L-tyrosyl-[protein] + ATP = O-phospho-L-tyrosyl-[protein] + ADP + H(+)</text>
        <dbReference type="Rhea" id="RHEA:10596"/>
        <dbReference type="Rhea" id="RHEA-COMP:10136"/>
        <dbReference type="Rhea" id="RHEA-COMP:20101"/>
        <dbReference type="ChEBI" id="CHEBI:15378"/>
        <dbReference type="ChEBI" id="CHEBI:30616"/>
        <dbReference type="ChEBI" id="CHEBI:46858"/>
        <dbReference type="ChEBI" id="CHEBI:61978"/>
        <dbReference type="ChEBI" id="CHEBI:456216"/>
        <dbReference type="EC" id="2.7.10.2"/>
    </reaction>
</comment>
<dbReference type="InterPro" id="IPR032807">
    <property type="entry name" value="GNVR"/>
</dbReference>
<accession>A0AA49JC90</accession>
<dbReference type="GO" id="GO:0005886">
    <property type="term" value="C:plasma membrane"/>
    <property type="evidence" value="ECO:0007669"/>
    <property type="project" value="TreeGrafter"/>
</dbReference>
<evidence type="ECO:0000259" key="11">
    <source>
        <dbReference type="Pfam" id="PF13614"/>
    </source>
</evidence>
<feature type="domain" description="AAA" evidence="11">
    <location>
        <begin position="425"/>
        <end position="547"/>
    </location>
</feature>
<dbReference type="NCBIfam" id="TIGR01007">
    <property type="entry name" value="eps_fam"/>
    <property type="match status" value="1"/>
</dbReference>
<protein>
    <recommendedName>
        <fullName evidence="3">non-specific protein-tyrosine kinase</fullName>
        <ecNumber evidence="3">2.7.10.2</ecNumber>
    </recommendedName>
</protein>
<evidence type="ECO:0000256" key="2">
    <source>
        <dbReference type="ARBA" id="ARBA00008883"/>
    </source>
</evidence>
<reference evidence="13" key="1">
    <citation type="journal article" date="2023" name="Comput. Struct. Biotechnol. J.">
        <title>Discovery of a novel marine Bacteroidetes with a rich repertoire of carbohydrate-active enzymes.</title>
        <authorList>
            <person name="Chen B."/>
            <person name="Liu G."/>
            <person name="Chen Q."/>
            <person name="Wang H."/>
            <person name="Liu L."/>
            <person name="Tang K."/>
        </authorList>
    </citation>
    <scope>NUCLEOTIDE SEQUENCE</scope>
    <source>
        <strain evidence="13">TK19036</strain>
    </source>
</reference>
<dbReference type="Pfam" id="PF13807">
    <property type="entry name" value="GNVR"/>
    <property type="match status" value="1"/>
</dbReference>
<dbReference type="SUPFAM" id="SSF52540">
    <property type="entry name" value="P-loop containing nucleoside triphosphate hydrolases"/>
    <property type="match status" value="1"/>
</dbReference>
<comment type="similarity">
    <text evidence="2">Belongs to the etk/wzc family.</text>
</comment>
<dbReference type="PANTHER" id="PTHR32309">
    <property type="entry name" value="TYROSINE-PROTEIN KINASE"/>
    <property type="match status" value="1"/>
</dbReference>
<dbReference type="Gene3D" id="3.40.50.300">
    <property type="entry name" value="P-loop containing nucleotide triphosphate hydrolases"/>
    <property type="match status" value="1"/>
</dbReference>
<dbReference type="PANTHER" id="PTHR32309:SF13">
    <property type="entry name" value="FERRIC ENTEROBACTIN TRANSPORT PROTEIN FEPE"/>
    <property type="match status" value="1"/>
</dbReference>
<evidence type="ECO:0000256" key="10">
    <source>
        <dbReference type="SAM" id="Coils"/>
    </source>
</evidence>
<evidence type="ECO:0000256" key="7">
    <source>
        <dbReference type="ARBA" id="ARBA00022840"/>
    </source>
</evidence>
<keyword evidence="10" id="KW-0175">Coiled coil</keyword>
<dbReference type="InterPro" id="IPR025669">
    <property type="entry name" value="AAA_dom"/>
</dbReference>
<dbReference type="GO" id="GO:0042802">
    <property type="term" value="F:identical protein binding"/>
    <property type="evidence" value="ECO:0007669"/>
    <property type="project" value="UniProtKB-ARBA"/>
</dbReference>
<evidence type="ECO:0000259" key="12">
    <source>
        <dbReference type="Pfam" id="PF13807"/>
    </source>
</evidence>
<feature type="coiled-coil region" evidence="10">
    <location>
        <begin position="194"/>
        <end position="242"/>
    </location>
</feature>
<dbReference type="CDD" id="cd05387">
    <property type="entry name" value="BY-kinase"/>
    <property type="match status" value="1"/>
</dbReference>
<keyword evidence="8" id="KW-0829">Tyrosine-protein kinase</keyword>
<keyword evidence="6" id="KW-0418">Kinase</keyword>
<dbReference type="EC" id="2.7.10.2" evidence="3"/>
<organism evidence="13">
    <name type="scientific">Roseihalotalea indica</name>
    <dbReference type="NCBI Taxonomy" id="2867963"/>
    <lineage>
        <taxon>Bacteria</taxon>
        <taxon>Pseudomonadati</taxon>
        <taxon>Bacteroidota</taxon>
        <taxon>Cytophagia</taxon>
        <taxon>Cytophagales</taxon>
        <taxon>Catalimonadaceae</taxon>
        <taxon>Roseihalotalea</taxon>
    </lineage>
</organism>
<keyword evidence="5" id="KW-0547">Nucleotide-binding</keyword>